<keyword evidence="2" id="KW-1185">Reference proteome</keyword>
<organism evidence="1 2">
    <name type="scientific">Paenibacillus uliginis N3/975</name>
    <dbReference type="NCBI Taxonomy" id="1313296"/>
    <lineage>
        <taxon>Bacteria</taxon>
        <taxon>Bacillati</taxon>
        <taxon>Bacillota</taxon>
        <taxon>Bacilli</taxon>
        <taxon>Bacillales</taxon>
        <taxon>Paenibacillaceae</taxon>
        <taxon>Paenibacillus</taxon>
    </lineage>
</organism>
<name>A0A1X7HP64_9BACL</name>
<dbReference type="STRING" id="1313296.SAMN05661091_4919"/>
<evidence type="ECO:0000313" key="1">
    <source>
        <dbReference type="EMBL" id="SMF90172.1"/>
    </source>
</evidence>
<protein>
    <submittedName>
        <fullName evidence="1">Uncharacterized protein</fullName>
    </submittedName>
</protein>
<proteinExistence type="predicted"/>
<evidence type="ECO:0000313" key="2">
    <source>
        <dbReference type="Proteomes" id="UP000192940"/>
    </source>
</evidence>
<sequence>MEIINNKYYEGYEGEGEMQFIRYLSNGDKYVLKIWDGYFDEIMREIQPEENGWTGLAYYYNVEEPWWERPWKIQDIDIVIKQLRNIKTEQLNKEAKELLIELCDILSSSWELNEDVWIADE</sequence>
<reference evidence="1 2" key="1">
    <citation type="submission" date="2017-04" db="EMBL/GenBank/DDBJ databases">
        <authorList>
            <person name="Afonso C.L."/>
            <person name="Miller P.J."/>
            <person name="Scott M.A."/>
            <person name="Spackman E."/>
            <person name="Goraichik I."/>
            <person name="Dimitrov K.M."/>
            <person name="Suarez D.L."/>
            <person name="Swayne D.E."/>
        </authorList>
    </citation>
    <scope>NUCLEOTIDE SEQUENCE [LARGE SCALE GENOMIC DNA]</scope>
    <source>
        <strain evidence="1 2">N3/975</strain>
    </source>
</reference>
<dbReference type="EMBL" id="LT840184">
    <property type="protein sequence ID" value="SMF90172.1"/>
    <property type="molecule type" value="Genomic_DNA"/>
</dbReference>
<accession>A0A1X7HP64</accession>
<dbReference type="RefSeq" id="WP_208915607.1">
    <property type="nucleotide sequence ID" value="NZ_LT840184.1"/>
</dbReference>
<dbReference type="Proteomes" id="UP000192940">
    <property type="component" value="Chromosome I"/>
</dbReference>
<dbReference type="SUPFAM" id="SSF158745">
    <property type="entry name" value="LanC-like"/>
    <property type="match status" value="1"/>
</dbReference>
<gene>
    <name evidence="1" type="ORF">SAMN05661091_4919</name>
</gene>
<dbReference type="AlphaFoldDB" id="A0A1X7HP64"/>